<dbReference type="Pfam" id="PF16439">
    <property type="entry name" value="DUF5036"/>
    <property type="match status" value="1"/>
</dbReference>
<gene>
    <name evidence="2" type="ORF">HPS55_13780</name>
</gene>
<protein>
    <submittedName>
        <fullName evidence="2">DUF5036 family protein</fullName>
    </submittedName>
</protein>
<reference evidence="2 3" key="1">
    <citation type="submission" date="2020-05" db="EMBL/GenBank/DDBJ databases">
        <title>Distinct polysaccharide utilization as determinants for interspecies competition between intestinal Prevotella spp.</title>
        <authorList>
            <person name="Galvez E.J.C."/>
            <person name="Iljazovic A."/>
            <person name="Strowig T."/>
        </authorList>
    </citation>
    <scope>NUCLEOTIDE SEQUENCE [LARGE SCALE GENOMIC DNA]</scope>
    <source>
        <strain evidence="2 3">PROD</strain>
    </source>
</reference>
<feature type="chain" id="PRO_5045185699" evidence="1">
    <location>
        <begin position="24"/>
        <end position="250"/>
    </location>
</feature>
<sequence>MRTEKLFGILTLFLCVFCISSCSDDNEELNPFPDGTSSLRMMNENNGKVTLGNSDVYITNEGNFKSVGFPIFDMGKKQGISDIGLPDFINMAPEVAVLPKHGYVFCSPYDVQTFDSRKKAIRENADVYRVFVDSWIEDKNGDKIGANVYFLLGKPIQDENNQMPAWKSCIGTLGWDFYNDRAKEFSLSFSSNDIEILFFGSNTSDVISYSIEGNTLCFYWIGEKYYDAMNHELLIRHKNVYTEVYIKTAE</sequence>
<feature type="signal peptide" evidence="1">
    <location>
        <begin position="1"/>
        <end position="23"/>
    </location>
</feature>
<evidence type="ECO:0000313" key="3">
    <source>
        <dbReference type="Proteomes" id="UP001193734"/>
    </source>
</evidence>
<dbReference type="GeneID" id="82158838"/>
<dbReference type="EMBL" id="JABKKE010000043">
    <property type="protein sequence ID" value="NPE15374.1"/>
    <property type="molecule type" value="Genomic_DNA"/>
</dbReference>
<dbReference type="Proteomes" id="UP001193734">
    <property type="component" value="Unassembled WGS sequence"/>
</dbReference>
<keyword evidence="3" id="KW-1185">Reference proteome</keyword>
<keyword evidence="1" id="KW-0732">Signal</keyword>
<dbReference type="InterPro" id="IPR032217">
    <property type="entry name" value="DUF5036"/>
</dbReference>
<name>A0ABX2AX57_9BACT</name>
<proteinExistence type="predicted"/>
<accession>A0ABX2AX57</accession>
<evidence type="ECO:0000256" key="1">
    <source>
        <dbReference type="SAM" id="SignalP"/>
    </source>
</evidence>
<organism evidence="2 3">
    <name type="scientific">Xylanibacter rodentium</name>
    <dbReference type="NCBI Taxonomy" id="2736289"/>
    <lineage>
        <taxon>Bacteria</taxon>
        <taxon>Pseudomonadati</taxon>
        <taxon>Bacteroidota</taxon>
        <taxon>Bacteroidia</taxon>
        <taxon>Bacteroidales</taxon>
        <taxon>Prevotellaceae</taxon>
        <taxon>Xylanibacter</taxon>
    </lineage>
</organism>
<comment type="caution">
    <text evidence="2">The sequence shown here is derived from an EMBL/GenBank/DDBJ whole genome shotgun (WGS) entry which is preliminary data.</text>
</comment>
<dbReference type="RefSeq" id="WP_172325068.1">
    <property type="nucleotide sequence ID" value="NZ_CASGKG010000061.1"/>
</dbReference>
<evidence type="ECO:0000313" key="2">
    <source>
        <dbReference type="EMBL" id="NPE15374.1"/>
    </source>
</evidence>